<proteinExistence type="predicted"/>
<gene>
    <name evidence="2" type="ORF">IAC96_11010</name>
</gene>
<dbReference type="Proteomes" id="UP000824201">
    <property type="component" value="Unassembled WGS sequence"/>
</dbReference>
<dbReference type="GO" id="GO:0016787">
    <property type="term" value="F:hydrolase activity"/>
    <property type="evidence" value="ECO:0007669"/>
    <property type="project" value="UniProtKB-KW"/>
</dbReference>
<organism evidence="2 3">
    <name type="scientific">Candidatus Fimimorpha faecalis</name>
    <dbReference type="NCBI Taxonomy" id="2840824"/>
    <lineage>
        <taxon>Bacteria</taxon>
        <taxon>Bacillati</taxon>
        <taxon>Bacillota</taxon>
        <taxon>Clostridia</taxon>
        <taxon>Eubacteriales</taxon>
        <taxon>Candidatus Fimimorpha</taxon>
    </lineage>
</organism>
<name>A0A9D1EGF0_9FIRM</name>
<evidence type="ECO:0000313" key="3">
    <source>
        <dbReference type="Proteomes" id="UP000824201"/>
    </source>
</evidence>
<feature type="domain" description="SGNH hydrolase-type esterase" evidence="1">
    <location>
        <begin position="37"/>
        <end position="201"/>
    </location>
</feature>
<dbReference type="CDD" id="cd00229">
    <property type="entry name" value="SGNH_hydrolase"/>
    <property type="match status" value="1"/>
</dbReference>
<dbReference type="PANTHER" id="PTHR34407">
    <property type="entry name" value="EXPRESSED PROTEIN"/>
    <property type="match status" value="1"/>
</dbReference>
<dbReference type="PANTHER" id="PTHR34407:SF1">
    <property type="entry name" value="SGNH HYDROLASE-TYPE ESTERASE DOMAIN-CONTAINING PROTEIN"/>
    <property type="match status" value="1"/>
</dbReference>
<sequence>MNEIEALQASLAVRGNHTRLKRLMKRAEQGEKLHIGFLGGSITQGSLASTKETCYAALVHQWWQKKFPQSEFSYINAGIGGTTSLYGAARTWEDLMRYRPDFVVVDFTVNDESTTFFQETYEGVIRQVYGDETKPAVVIMNNVYYDTGTNAQEFHNQIGAYYQIPCVSMKDSIYQMIQTGSYKEEEITPDHLHPNDKGHELVAEMITHFLDVVYKDINIEEIEPNYPVPMTENRYEHAKRWQITNCRPKLEGFMTDPRERTAMLDLYKNGWIAERKGEKIIFELECSGISIQYLKSIHQPRPVANAILDGDVAHPIRLDANFDETWGDCLYLQTILHGGEKKTHTLEIEIVQDSPEQAGEFYLVSIITD</sequence>
<dbReference type="InterPro" id="IPR036514">
    <property type="entry name" value="SGNH_hydro_sf"/>
</dbReference>
<keyword evidence="2" id="KW-0378">Hydrolase</keyword>
<protein>
    <submittedName>
        <fullName evidence="2">SGNH/GDSL hydrolase family protein</fullName>
    </submittedName>
</protein>
<accession>A0A9D1EGF0</accession>
<evidence type="ECO:0000259" key="1">
    <source>
        <dbReference type="Pfam" id="PF13472"/>
    </source>
</evidence>
<dbReference type="Pfam" id="PF13472">
    <property type="entry name" value="Lipase_GDSL_2"/>
    <property type="match status" value="1"/>
</dbReference>
<dbReference type="EMBL" id="DVHN01000146">
    <property type="protein sequence ID" value="HIR89468.1"/>
    <property type="molecule type" value="Genomic_DNA"/>
</dbReference>
<dbReference type="Gene3D" id="3.40.50.1110">
    <property type="entry name" value="SGNH hydrolase"/>
    <property type="match status" value="1"/>
</dbReference>
<reference evidence="2" key="1">
    <citation type="submission" date="2020-10" db="EMBL/GenBank/DDBJ databases">
        <authorList>
            <person name="Gilroy R."/>
        </authorList>
    </citation>
    <scope>NUCLEOTIDE SEQUENCE</scope>
    <source>
        <strain evidence="2">ChiW13-3771</strain>
    </source>
</reference>
<reference evidence="2" key="2">
    <citation type="journal article" date="2021" name="PeerJ">
        <title>Extensive microbial diversity within the chicken gut microbiome revealed by metagenomics and culture.</title>
        <authorList>
            <person name="Gilroy R."/>
            <person name="Ravi A."/>
            <person name="Getino M."/>
            <person name="Pursley I."/>
            <person name="Horton D.L."/>
            <person name="Alikhan N.F."/>
            <person name="Baker D."/>
            <person name="Gharbi K."/>
            <person name="Hall N."/>
            <person name="Watson M."/>
            <person name="Adriaenssens E.M."/>
            <person name="Foster-Nyarko E."/>
            <person name="Jarju S."/>
            <person name="Secka A."/>
            <person name="Antonio M."/>
            <person name="Oren A."/>
            <person name="Chaudhuri R.R."/>
            <person name="La Ragione R."/>
            <person name="Hildebrand F."/>
            <person name="Pallen M.J."/>
        </authorList>
    </citation>
    <scope>NUCLEOTIDE SEQUENCE</scope>
    <source>
        <strain evidence="2">ChiW13-3771</strain>
    </source>
</reference>
<comment type="caution">
    <text evidence="2">The sequence shown here is derived from an EMBL/GenBank/DDBJ whole genome shotgun (WGS) entry which is preliminary data.</text>
</comment>
<evidence type="ECO:0000313" key="2">
    <source>
        <dbReference type="EMBL" id="HIR89468.1"/>
    </source>
</evidence>
<dbReference type="SUPFAM" id="SSF52266">
    <property type="entry name" value="SGNH hydrolase"/>
    <property type="match status" value="1"/>
</dbReference>
<dbReference type="InterPro" id="IPR013830">
    <property type="entry name" value="SGNH_hydro"/>
</dbReference>
<dbReference type="AlphaFoldDB" id="A0A9D1EGF0"/>